<reference evidence="2 3" key="1">
    <citation type="submission" date="2020-07" db="EMBL/GenBank/DDBJ databases">
        <title>Sequencing the genomes of 1000 actinobacteria strains.</title>
        <authorList>
            <person name="Klenk H.-P."/>
        </authorList>
    </citation>
    <scope>NUCLEOTIDE SEQUENCE [LARGE SCALE GENOMIC DNA]</scope>
    <source>
        <strain evidence="2 3">DSM 7487</strain>
    </source>
</reference>
<name>A0A7Y9J154_9ACTN</name>
<dbReference type="NCBIfam" id="TIGR01764">
    <property type="entry name" value="excise"/>
    <property type="match status" value="1"/>
</dbReference>
<protein>
    <submittedName>
        <fullName evidence="2">Excisionase family DNA binding protein</fullName>
    </submittedName>
</protein>
<gene>
    <name evidence="2" type="ORF">BJ968_002273</name>
</gene>
<dbReference type="InterPro" id="IPR010093">
    <property type="entry name" value="SinI_DNA-bd"/>
</dbReference>
<proteinExistence type="predicted"/>
<sequence>MSSTVARHGAEVTVRPGLEGLPELADLLAEHPSGALTLKVGRRGVVVPPELAVALREAVHALAHGEAVTLTPHEALLTTQEAADVLGVSRPTLVRLLESGALPYTKPGVHRRVRLEDVLDYAESHRSARAPLPQHG</sequence>
<organism evidence="2 3">
    <name type="scientific">Kineococcus aurantiacus</name>
    <dbReference type="NCBI Taxonomy" id="37633"/>
    <lineage>
        <taxon>Bacteria</taxon>
        <taxon>Bacillati</taxon>
        <taxon>Actinomycetota</taxon>
        <taxon>Actinomycetes</taxon>
        <taxon>Kineosporiales</taxon>
        <taxon>Kineosporiaceae</taxon>
        <taxon>Kineococcus</taxon>
    </lineage>
</organism>
<dbReference type="Proteomes" id="UP000521922">
    <property type="component" value="Unassembled WGS sequence"/>
</dbReference>
<evidence type="ECO:0000313" key="2">
    <source>
        <dbReference type="EMBL" id="NYD22733.1"/>
    </source>
</evidence>
<dbReference type="Pfam" id="PF12728">
    <property type="entry name" value="HTH_17"/>
    <property type="match status" value="1"/>
</dbReference>
<feature type="domain" description="Helix-turn-helix" evidence="1">
    <location>
        <begin position="76"/>
        <end position="126"/>
    </location>
</feature>
<dbReference type="SUPFAM" id="SSF46955">
    <property type="entry name" value="Putative DNA-binding domain"/>
    <property type="match status" value="1"/>
</dbReference>
<evidence type="ECO:0000313" key="3">
    <source>
        <dbReference type="Proteomes" id="UP000521922"/>
    </source>
</evidence>
<accession>A0A7Y9J154</accession>
<dbReference type="InterPro" id="IPR041657">
    <property type="entry name" value="HTH_17"/>
</dbReference>
<dbReference type="GO" id="GO:0003677">
    <property type="term" value="F:DNA binding"/>
    <property type="evidence" value="ECO:0007669"/>
    <property type="project" value="InterPro"/>
</dbReference>
<evidence type="ECO:0000259" key="1">
    <source>
        <dbReference type="Pfam" id="PF12728"/>
    </source>
</evidence>
<dbReference type="RefSeq" id="WP_218885005.1">
    <property type="nucleotide sequence ID" value="NZ_BAAAGN010000009.1"/>
</dbReference>
<dbReference type="AlphaFoldDB" id="A0A7Y9J154"/>
<keyword evidence="3" id="KW-1185">Reference proteome</keyword>
<dbReference type="InterPro" id="IPR009061">
    <property type="entry name" value="DNA-bd_dom_put_sf"/>
</dbReference>
<comment type="caution">
    <text evidence="2">The sequence shown here is derived from an EMBL/GenBank/DDBJ whole genome shotgun (WGS) entry which is preliminary data.</text>
</comment>
<dbReference type="EMBL" id="JACCBB010000001">
    <property type="protein sequence ID" value="NYD22733.1"/>
    <property type="molecule type" value="Genomic_DNA"/>
</dbReference>